<dbReference type="AlphaFoldDB" id="A0A0D0PR23"/>
<gene>
    <name evidence="2" type="ORF">TR51_13150</name>
</gene>
<dbReference type="EMBL" id="JXZB01000002">
    <property type="protein sequence ID" value="KIQ65009.1"/>
    <property type="molecule type" value="Genomic_DNA"/>
</dbReference>
<feature type="chain" id="PRO_5002218461" description="Chaplin domain-containing protein" evidence="1">
    <location>
        <begin position="29"/>
        <end position="61"/>
    </location>
</feature>
<comment type="caution">
    <text evidence="2">The sequence shown here is derived from an EMBL/GenBank/DDBJ whole genome shotgun (WGS) entry which is preliminary data.</text>
</comment>
<proteinExistence type="predicted"/>
<dbReference type="Proteomes" id="UP000032066">
    <property type="component" value="Unassembled WGS sequence"/>
</dbReference>
<feature type="signal peptide" evidence="1">
    <location>
        <begin position="1"/>
        <end position="28"/>
    </location>
</feature>
<dbReference type="PATRIC" id="fig|2064.6.peg.2828"/>
<evidence type="ECO:0000313" key="3">
    <source>
        <dbReference type="Proteomes" id="UP000032066"/>
    </source>
</evidence>
<evidence type="ECO:0008006" key="4">
    <source>
        <dbReference type="Google" id="ProtNLM"/>
    </source>
</evidence>
<keyword evidence="1" id="KW-0732">Signal</keyword>
<evidence type="ECO:0000256" key="1">
    <source>
        <dbReference type="SAM" id="SignalP"/>
    </source>
</evidence>
<reference evidence="2 3" key="1">
    <citation type="submission" date="2015-02" db="EMBL/GenBank/DDBJ databases">
        <title>Draft genome sequence of Kitasatospora griseola MF730-N6, a bafilomycin, terpentecin and satosporin producer.</title>
        <authorList>
            <person name="Arens J.C."/>
            <person name="Haltli B."/>
            <person name="Kerr R.G."/>
        </authorList>
    </citation>
    <scope>NUCLEOTIDE SEQUENCE [LARGE SCALE GENOMIC DNA]</scope>
    <source>
        <strain evidence="2 3">MF730-N6</strain>
    </source>
</reference>
<accession>A0A0D0PR23</accession>
<name>A0A0D0PR23_KITGR</name>
<protein>
    <recommendedName>
        <fullName evidence="4">Chaplin domain-containing protein</fullName>
    </recommendedName>
</protein>
<dbReference type="STRING" id="2064.TR51_13150"/>
<evidence type="ECO:0000313" key="2">
    <source>
        <dbReference type="EMBL" id="KIQ65009.1"/>
    </source>
</evidence>
<keyword evidence="3" id="KW-1185">Reference proteome</keyword>
<organism evidence="2 3">
    <name type="scientific">Kitasatospora griseola</name>
    <name type="common">Streptomyces griseolosporeus</name>
    <dbReference type="NCBI Taxonomy" id="2064"/>
    <lineage>
        <taxon>Bacteria</taxon>
        <taxon>Bacillati</taxon>
        <taxon>Actinomycetota</taxon>
        <taxon>Actinomycetes</taxon>
        <taxon>Kitasatosporales</taxon>
        <taxon>Streptomycetaceae</taxon>
        <taxon>Kitasatospora</taxon>
    </lineage>
</organism>
<sequence>MMKLRTLVCGAALAAANLLMPAAPQAQAFPSAPHPVKLCGFASQPVAPTGPVLLTTPLHPC</sequence>